<dbReference type="InterPro" id="IPR011047">
    <property type="entry name" value="Quinoprotein_ADH-like_sf"/>
</dbReference>
<dbReference type="OrthoDB" id="3515700at2"/>
<evidence type="ECO:0000259" key="1">
    <source>
        <dbReference type="Pfam" id="PF13360"/>
    </source>
</evidence>
<sequence length="361" mass="38500">MRVSRFADACDHAVVDQSVSVSWSRPLHLSSGLHAVAVAAGSLVVAERHSRLVRLDPRSGVQLWEQRVEDCWGTATIAGECCLYLSRAGVLHCFDLDSGRRLWSTPGMSLRHYISVCGAAVLLGGWRGYHPLTRVALADGRCLPFDGAAVVGAGPLAWPQPVHWRPEGDSAADAVLIAGTSLPKLLVMGTSGAILRQWTLPEPVVIPDAGDGYGVSDDGRVAFLCGRRTVMTFHSLDGVQVLWHHERDLRPQTPILHGDTLWLVEDAGIAVIDLSHGAVTTVRHLPHGIALASALVSSGVLFAFADGSLATIDRAGDVVARIRLSARIDRLVPGDNGLTHAIGKGHLVTLDRPTTATAPHH</sequence>
<dbReference type="SUPFAM" id="SSF50998">
    <property type="entry name" value="Quinoprotein alcohol dehydrogenase-like"/>
    <property type="match status" value="1"/>
</dbReference>
<dbReference type="RefSeq" id="WP_111213422.1">
    <property type="nucleotide sequence ID" value="NZ_POTY01000041.1"/>
</dbReference>
<dbReference type="Proteomes" id="UP000248924">
    <property type="component" value="Unassembled WGS sequence"/>
</dbReference>
<protein>
    <recommendedName>
        <fullName evidence="1">Pyrrolo-quinoline quinone repeat domain-containing protein</fullName>
    </recommendedName>
</protein>
<dbReference type="PANTHER" id="PTHR34512:SF30">
    <property type="entry name" value="OUTER MEMBRANE PROTEIN ASSEMBLY FACTOR BAMB"/>
    <property type="match status" value="1"/>
</dbReference>
<evidence type="ECO:0000313" key="3">
    <source>
        <dbReference type="Proteomes" id="UP000248924"/>
    </source>
</evidence>
<name>A0A2W2EUK3_9ACTN</name>
<evidence type="ECO:0000313" key="2">
    <source>
        <dbReference type="EMBL" id="PZG20469.1"/>
    </source>
</evidence>
<dbReference type="EMBL" id="POTY01000041">
    <property type="protein sequence ID" value="PZG20469.1"/>
    <property type="molecule type" value="Genomic_DNA"/>
</dbReference>
<reference evidence="2 3" key="1">
    <citation type="submission" date="2018-01" db="EMBL/GenBank/DDBJ databases">
        <title>Draft genome sequence of Jishengella sp. NA12.</title>
        <authorList>
            <person name="Sahin N."/>
            <person name="Ay H."/>
            <person name="Saygin H."/>
        </authorList>
    </citation>
    <scope>NUCLEOTIDE SEQUENCE [LARGE SCALE GENOMIC DNA]</scope>
    <source>
        <strain evidence="2 3">NA12</strain>
    </source>
</reference>
<accession>A0A2W2EUK3</accession>
<feature type="domain" description="Pyrrolo-quinoline quinone repeat" evidence="1">
    <location>
        <begin position="22"/>
        <end position="104"/>
    </location>
</feature>
<dbReference type="InterPro" id="IPR015943">
    <property type="entry name" value="WD40/YVTN_repeat-like_dom_sf"/>
</dbReference>
<dbReference type="Pfam" id="PF13360">
    <property type="entry name" value="PQQ_2"/>
    <property type="match status" value="1"/>
</dbReference>
<organism evidence="2 3">
    <name type="scientific">Micromonospora craterilacus</name>
    <dbReference type="NCBI Taxonomy" id="1655439"/>
    <lineage>
        <taxon>Bacteria</taxon>
        <taxon>Bacillati</taxon>
        <taxon>Actinomycetota</taxon>
        <taxon>Actinomycetes</taxon>
        <taxon>Micromonosporales</taxon>
        <taxon>Micromonosporaceae</taxon>
        <taxon>Micromonospora</taxon>
    </lineage>
</organism>
<keyword evidence="3" id="KW-1185">Reference proteome</keyword>
<gene>
    <name evidence="2" type="ORF">C1I95_09475</name>
</gene>
<dbReference type="AlphaFoldDB" id="A0A2W2EUK3"/>
<dbReference type="Gene3D" id="2.130.10.10">
    <property type="entry name" value="YVTN repeat-like/Quinoprotein amine dehydrogenase"/>
    <property type="match status" value="2"/>
</dbReference>
<comment type="caution">
    <text evidence="2">The sequence shown here is derived from an EMBL/GenBank/DDBJ whole genome shotgun (WGS) entry which is preliminary data.</text>
</comment>
<dbReference type="PANTHER" id="PTHR34512">
    <property type="entry name" value="CELL SURFACE PROTEIN"/>
    <property type="match status" value="1"/>
</dbReference>
<proteinExistence type="predicted"/>
<dbReference type="InterPro" id="IPR002372">
    <property type="entry name" value="PQQ_rpt_dom"/>
</dbReference>